<dbReference type="InterPro" id="IPR014001">
    <property type="entry name" value="Helicase_ATP-bd"/>
</dbReference>
<dbReference type="GO" id="GO:0005524">
    <property type="term" value="F:ATP binding"/>
    <property type="evidence" value="ECO:0007669"/>
    <property type="project" value="InterPro"/>
</dbReference>
<dbReference type="GO" id="GO:0043596">
    <property type="term" value="C:nuclear replication fork"/>
    <property type="evidence" value="ECO:0007669"/>
    <property type="project" value="TreeGrafter"/>
</dbReference>
<dbReference type="GO" id="GO:0006281">
    <property type="term" value="P:DNA repair"/>
    <property type="evidence" value="ECO:0007669"/>
    <property type="project" value="TreeGrafter"/>
</dbReference>
<evidence type="ECO:0000313" key="6">
    <source>
        <dbReference type="EMBL" id="RWS05274.1"/>
    </source>
</evidence>
<evidence type="ECO:0000256" key="3">
    <source>
        <dbReference type="ARBA" id="ARBA00023242"/>
    </source>
</evidence>
<keyword evidence="7" id="KW-1185">Reference proteome</keyword>
<dbReference type="STRING" id="1965070.A0A443QQE3"/>
<comment type="caution">
    <text evidence="6">The sequence shown here is derived from an EMBL/GenBank/DDBJ whole genome shotgun (WGS) entry which is preliminary data.</text>
</comment>
<dbReference type="GO" id="GO:0031297">
    <property type="term" value="P:replication fork processing"/>
    <property type="evidence" value="ECO:0007669"/>
    <property type="project" value="TreeGrafter"/>
</dbReference>
<dbReference type="InterPro" id="IPR027417">
    <property type="entry name" value="P-loop_NTPase"/>
</dbReference>
<dbReference type="AlphaFoldDB" id="A0A443QQE3"/>
<dbReference type="OrthoDB" id="2801544at2759"/>
<evidence type="ECO:0000259" key="5">
    <source>
        <dbReference type="PROSITE" id="PS51194"/>
    </source>
</evidence>
<evidence type="ECO:0000256" key="2">
    <source>
        <dbReference type="ARBA" id="ARBA00022801"/>
    </source>
</evidence>
<dbReference type="SMART" id="SM00490">
    <property type="entry name" value="HELICc"/>
    <property type="match status" value="1"/>
</dbReference>
<proteinExistence type="predicted"/>
<dbReference type="Gene3D" id="3.40.50.300">
    <property type="entry name" value="P-loop containing nucleotide triphosphate hydrolases"/>
    <property type="match status" value="1"/>
</dbReference>
<evidence type="ECO:0000259" key="4">
    <source>
        <dbReference type="PROSITE" id="PS51192"/>
    </source>
</evidence>
<dbReference type="InterPro" id="IPR001650">
    <property type="entry name" value="Helicase_C-like"/>
</dbReference>
<dbReference type="InterPro" id="IPR038718">
    <property type="entry name" value="SNF2-like_sf"/>
</dbReference>
<evidence type="ECO:0000313" key="7">
    <source>
        <dbReference type="Proteomes" id="UP000285301"/>
    </source>
</evidence>
<accession>A0A443QQE3</accession>
<dbReference type="CDD" id="cd18010">
    <property type="entry name" value="DEXHc_HARP_SMARCAL1"/>
    <property type="match status" value="1"/>
</dbReference>
<gene>
    <name evidence="6" type="ORF">B4U79_08958</name>
</gene>
<reference evidence="6 7" key="1">
    <citation type="journal article" date="2018" name="Gigascience">
        <title>Genomes of trombidid mites reveal novel predicted allergens and laterally-transferred genes associated with secondary metabolism.</title>
        <authorList>
            <person name="Dong X."/>
            <person name="Chaisiri K."/>
            <person name="Xia D."/>
            <person name="Armstrong S.D."/>
            <person name="Fang Y."/>
            <person name="Donnelly M.J."/>
            <person name="Kadowaki T."/>
            <person name="McGarry J.W."/>
            <person name="Darby A.C."/>
            <person name="Makepeace B.L."/>
        </authorList>
    </citation>
    <scope>NUCLEOTIDE SEQUENCE [LARGE SCALE GENOMIC DNA]</scope>
    <source>
        <strain evidence="6">UoL-WK</strain>
    </source>
</reference>
<dbReference type="Gene3D" id="3.40.50.10810">
    <property type="entry name" value="Tandem AAA-ATPase domain"/>
    <property type="match status" value="1"/>
</dbReference>
<dbReference type="InterPro" id="IPR010003">
    <property type="entry name" value="HARP_dom"/>
</dbReference>
<dbReference type="EMBL" id="NCKU01004907">
    <property type="protein sequence ID" value="RWS05274.1"/>
    <property type="molecule type" value="Genomic_DNA"/>
</dbReference>
<comment type="subcellular location">
    <subcellularLocation>
        <location evidence="1">Nucleus</location>
    </subcellularLocation>
</comment>
<dbReference type="InterPro" id="IPR000330">
    <property type="entry name" value="SNF2_N"/>
</dbReference>
<sequence>MHLTEEQLKLIEERRQKAIKLRELRQKERQAPIASLNATAAVTNPWSLSIKQQSYVDQKSGPKLVKDTKTTAIRNPHQGVSNEKREVEAELVLKNKDRIELVFKFDRDVINAVKQIPTASFNSQTKNWNFDISVFRQIIQTLNSLNNNNIKINFTDIVPNNVILSLLQYRQRQMPQIDLSSKLSSKFLTSLFAFQKEGIIFGIHRNGRVLIADDMGLGKTVQALGLACWYKEDWPLLIVCPSSIRYQWKKSILYWVENVREEDIVVISNGKQDVTKSLIIIVSYDILTKMKKAIMSCKIQFVILDESHFIKNDTASRTKATIEIMKKVKRVVLLSGTPALSRPIELFTQISTIDHKTFSSKVDFGLRYCGGYMTKWGYDFRGSSNTEELKVLLESTVMIRRLKSDVLDQLPPKRRIVVMLNVGLGEESRRQMQNFSQGLTQIKQGLGSKYNPHMFKKMLFEWYNISAEVKLNAVCDYVKSLVDKEKKFICFAHHRIIIDGIAEMLENKNCSYIRIDGTTPPKTRQDCCDYFQEHDECKVAIIGIAAAGVGINLTAAQLVVFAELSWNPGLLTQAEDRAHRIGQNDSVLVEYLRASNTVDDFIWPMIKKKLQVLNDVGLSKENFKDTGITDANQKLIDDFLATINNEEVPMA</sequence>
<dbReference type="Pfam" id="PF00271">
    <property type="entry name" value="Helicase_C"/>
    <property type="match status" value="1"/>
</dbReference>
<dbReference type="Proteomes" id="UP000285301">
    <property type="component" value="Unassembled WGS sequence"/>
</dbReference>
<keyword evidence="2" id="KW-0378">Hydrolase</keyword>
<dbReference type="PANTHER" id="PTHR45766:SF6">
    <property type="entry name" value="SWI_SNF-RELATED MATRIX-ASSOCIATED ACTIN-DEPENDENT REGULATOR OF CHROMATIN SUBFAMILY A-LIKE PROTEIN 1"/>
    <property type="match status" value="1"/>
</dbReference>
<dbReference type="Pfam" id="PF00176">
    <property type="entry name" value="SNF2-rel_dom"/>
    <property type="match status" value="1"/>
</dbReference>
<dbReference type="PROSITE" id="PS51194">
    <property type="entry name" value="HELICASE_CTER"/>
    <property type="match status" value="1"/>
</dbReference>
<dbReference type="SUPFAM" id="SSF52540">
    <property type="entry name" value="P-loop containing nucleoside triphosphate hydrolases"/>
    <property type="match status" value="2"/>
</dbReference>
<name>A0A443QQE3_9ACAR</name>
<keyword evidence="3" id="KW-0539">Nucleus</keyword>
<dbReference type="CDD" id="cd18793">
    <property type="entry name" value="SF2_C_SNF"/>
    <property type="match status" value="1"/>
</dbReference>
<feature type="domain" description="Helicase C-terminal" evidence="5">
    <location>
        <begin position="477"/>
        <end position="636"/>
    </location>
</feature>
<dbReference type="PANTHER" id="PTHR45766">
    <property type="entry name" value="DNA ANNEALING HELICASE AND ENDONUCLEASE ZRANB3 FAMILY MEMBER"/>
    <property type="match status" value="1"/>
</dbReference>
<feature type="domain" description="Helicase ATP-binding" evidence="4">
    <location>
        <begin position="200"/>
        <end position="356"/>
    </location>
</feature>
<dbReference type="SMART" id="SM00487">
    <property type="entry name" value="DEXDc"/>
    <property type="match status" value="1"/>
</dbReference>
<dbReference type="InterPro" id="IPR049730">
    <property type="entry name" value="SNF2/RAD54-like_C"/>
</dbReference>
<dbReference type="PROSITE" id="PS51192">
    <property type="entry name" value="HELICASE_ATP_BIND_1"/>
    <property type="match status" value="1"/>
</dbReference>
<dbReference type="Pfam" id="PF07443">
    <property type="entry name" value="HARP"/>
    <property type="match status" value="1"/>
</dbReference>
<protein>
    <submittedName>
        <fullName evidence="6">SWI/SNF-related matrix-associated actin-dependent regulator of chromatin subfamily A-like protein 1</fullName>
    </submittedName>
</protein>
<organism evidence="6 7">
    <name type="scientific">Dinothrombium tinctorium</name>
    <dbReference type="NCBI Taxonomy" id="1965070"/>
    <lineage>
        <taxon>Eukaryota</taxon>
        <taxon>Metazoa</taxon>
        <taxon>Ecdysozoa</taxon>
        <taxon>Arthropoda</taxon>
        <taxon>Chelicerata</taxon>
        <taxon>Arachnida</taxon>
        <taxon>Acari</taxon>
        <taxon>Acariformes</taxon>
        <taxon>Trombidiformes</taxon>
        <taxon>Prostigmata</taxon>
        <taxon>Anystina</taxon>
        <taxon>Parasitengona</taxon>
        <taxon>Trombidioidea</taxon>
        <taxon>Trombidiidae</taxon>
        <taxon>Dinothrombium</taxon>
    </lineage>
</organism>
<evidence type="ECO:0000256" key="1">
    <source>
        <dbReference type="ARBA" id="ARBA00004123"/>
    </source>
</evidence>
<dbReference type="GO" id="GO:0016787">
    <property type="term" value="F:hydrolase activity"/>
    <property type="evidence" value="ECO:0007669"/>
    <property type="project" value="UniProtKB-KW"/>
</dbReference>